<sequence>MVDAEDPTEGVRAWALWRQSGHKGREWLTENVVVPSMPGVTKYKWNHAPFGIRGISKRMGSNPGHGPSEGGASLLGVTVP</sequence>
<evidence type="ECO:0000313" key="2">
    <source>
        <dbReference type="EMBL" id="MPC14075.1"/>
    </source>
</evidence>
<evidence type="ECO:0000256" key="1">
    <source>
        <dbReference type="SAM" id="MobiDB-lite"/>
    </source>
</evidence>
<organism evidence="2 3">
    <name type="scientific">Portunus trituberculatus</name>
    <name type="common">Swimming crab</name>
    <name type="synonym">Neptunus trituberculatus</name>
    <dbReference type="NCBI Taxonomy" id="210409"/>
    <lineage>
        <taxon>Eukaryota</taxon>
        <taxon>Metazoa</taxon>
        <taxon>Ecdysozoa</taxon>
        <taxon>Arthropoda</taxon>
        <taxon>Crustacea</taxon>
        <taxon>Multicrustacea</taxon>
        <taxon>Malacostraca</taxon>
        <taxon>Eumalacostraca</taxon>
        <taxon>Eucarida</taxon>
        <taxon>Decapoda</taxon>
        <taxon>Pleocyemata</taxon>
        <taxon>Brachyura</taxon>
        <taxon>Eubrachyura</taxon>
        <taxon>Portunoidea</taxon>
        <taxon>Portunidae</taxon>
        <taxon>Portuninae</taxon>
        <taxon>Portunus</taxon>
    </lineage>
</organism>
<proteinExistence type="predicted"/>
<accession>A0A5B7CYD3</accession>
<gene>
    <name evidence="2" type="ORF">E2C01_006827</name>
</gene>
<reference evidence="2 3" key="1">
    <citation type="submission" date="2019-05" db="EMBL/GenBank/DDBJ databases">
        <title>Another draft genome of Portunus trituberculatus and its Hox gene families provides insights of decapod evolution.</title>
        <authorList>
            <person name="Jeong J.-H."/>
            <person name="Song I."/>
            <person name="Kim S."/>
            <person name="Choi T."/>
            <person name="Kim D."/>
            <person name="Ryu S."/>
            <person name="Kim W."/>
        </authorList>
    </citation>
    <scope>NUCLEOTIDE SEQUENCE [LARGE SCALE GENOMIC DNA]</scope>
    <source>
        <tissue evidence="2">Muscle</tissue>
    </source>
</reference>
<dbReference type="OrthoDB" id="6378935at2759"/>
<feature type="region of interest" description="Disordered" evidence="1">
    <location>
        <begin position="56"/>
        <end position="80"/>
    </location>
</feature>
<protein>
    <submittedName>
        <fullName evidence="2">Uncharacterized protein</fullName>
    </submittedName>
</protein>
<name>A0A5B7CYD3_PORTR</name>
<dbReference type="AlphaFoldDB" id="A0A5B7CYD3"/>
<comment type="caution">
    <text evidence="2">The sequence shown here is derived from an EMBL/GenBank/DDBJ whole genome shotgun (WGS) entry which is preliminary data.</text>
</comment>
<dbReference type="Proteomes" id="UP000324222">
    <property type="component" value="Unassembled WGS sequence"/>
</dbReference>
<keyword evidence="3" id="KW-1185">Reference proteome</keyword>
<dbReference type="EMBL" id="VSRR010000326">
    <property type="protein sequence ID" value="MPC14075.1"/>
    <property type="molecule type" value="Genomic_DNA"/>
</dbReference>
<evidence type="ECO:0000313" key="3">
    <source>
        <dbReference type="Proteomes" id="UP000324222"/>
    </source>
</evidence>